<keyword evidence="2" id="KW-1185">Reference proteome</keyword>
<dbReference type="RefSeq" id="WP_116175678.1">
    <property type="nucleotide sequence ID" value="NZ_CP144375.1"/>
</dbReference>
<dbReference type="Proteomes" id="UP000256269">
    <property type="component" value="Unassembled WGS sequence"/>
</dbReference>
<gene>
    <name evidence="1" type="ORF">BCF44_106186</name>
</gene>
<dbReference type="AlphaFoldDB" id="A0A3E0HKK3"/>
<organism evidence="1 2">
    <name type="scientific">Kutzneria buriramensis</name>
    <dbReference type="NCBI Taxonomy" id="1045776"/>
    <lineage>
        <taxon>Bacteria</taxon>
        <taxon>Bacillati</taxon>
        <taxon>Actinomycetota</taxon>
        <taxon>Actinomycetes</taxon>
        <taxon>Pseudonocardiales</taxon>
        <taxon>Pseudonocardiaceae</taxon>
        <taxon>Kutzneria</taxon>
    </lineage>
</organism>
<dbReference type="EMBL" id="QUNO01000006">
    <property type="protein sequence ID" value="REH47022.1"/>
    <property type="molecule type" value="Genomic_DNA"/>
</dbReference>
<comment type="caution">
    <text evidence="1">The sequence shown here is derived from an EMBL/GenBank/DDBJ whole genome shotgun (WGS) entry which is preliminary data.</text>
</comment>
<dbReference type="OrthoDB" id="3284378at2"/>
<proteinExistence type="predicted"/>
<reference evidence="1 2" key="1">
    <citation type="submission" date="2018-08" db="EMBL/GenBank/DDBJ databases">
        <title>Genomic Encyclopedia of Archaeal and Bacterial Type Strains, Phase II (KMG-II): from individual species to whole genera.</title>
        <authorList>
            <person name="Goeker M."/>
        </authorList>
    </citation>
    <scope>NUCLEOTIDE SEQUENCE [LARGE SCALE GENOMIC DNA]</scope>
    <source>
        <strain evidence="1 2">DSM 45791</strain>
    </source>
</reference>
<accession>A0A3E0HKK3</accession>
<sequence length="96" mass="10643">MDFLGVELSDALGLEELRDELHQLAAQGRGDEVVDVIDDAVETFAIVGEPAVAAKKIHERFDGTATSLAFFRQQSGTPEAWQPLYEELRRRQAATK</sequence>
<evidence type="ECO:0000313" key="1">
    <source>
        <dbReference type="EMBL" id="REH47022.1"/>
    </source>
</evidence>
<evidence type="ECO:0000313" key="2">
    <source>
        <dbReference type="Proteomes" id="UP000256269"/>
    </source>
</evidence>
<protein>
    <submittedName>
        <fullName evidence="1">Uncharacterized protein</fullName>
    </submittedName>
</protein>
<name>A0A3E0HKK3_9PSEU</name>